<reference evidence="1" key="2">
    <citation type="submission" date="2023-02" db="EMBL/GenBank/DDBJ databases">
        <authorList>
            <person name="Swenson N.G."/>
            <person name="Wegrzyn J.L."/>
            <person name="Mcevoy S.L."/>
        </authorList>
    </citation>
    <scope>NUCLEOTIDE SEQUENCE</scope>
    <source>
        <strain evidence="1">91603</strain>
        <tissue evidence="1">Leaf</tissue>
    </source>
</reference>
<dbReference type="PANTHER" id="PTHR36813:SF1">
    <property type="entry name" value="TRANSMEMBRANE PROTEIN"/>
    <property type="match status" value="1"/>
</dbReference>
<name>A0AAD5IGQ4_ACENE</name>
<evidence type="ECO:0000313" key="1">
    <source>
        <dbReference type="EMBL" id="KAI9161957.1"/>
    </source>
</evidence>
<protein>
    <submittedName>
        <fullName evidence="1">Uncharacterized protein</fullName>
    </submittedName>
</protein>
<sequence length="97" mass="10641">MGCFACFDGDNKQQRKEQEKLASVEARARAADVAPKRHLDSDCGVILDISSVLPSPKESNKVALGHAKKALFLKKDFAWMNGFPSCVTAEIETEKIC</sequence>
<accession>A0AAD5IGQ4</accession>
<reference evidence="1" key="1">
    <citation type="journal article" date="2022" name="Plant J.">
        <title>Strategies of tolerance reflected in two North American maple genomes.</title>
        <authorList>
            <person name="McEvoy S.L."/>
            <person name="Sezen U.U."/>
            <person name="Trouern-Trend A."/>
            <person name="McMahon S.M."/>
            <person name="Schaberg P.G."/>
            <person name="Yang J."/>
            <person name="Wegrzyn J.L."/>
            <person name="Swenson N.G."/>
        </authorList>
    </citation>
    <scope>NUCLEOTIDE SEQUENCE</scope>
    <source>
        <strain evidence="1">91603</strain>
    </source>
</reference>
<comment type="caution">
    <text evidence="1">The sequence shown here is derived from an EMBL/GenBank/DDBJ whole genome shotgun (WGS) entry which is preliminary data.</text>
</comment>
<organism evidence="1 2">
    <name type="scientific">Acer negundo</name>
    <name type="common">Box elder</name>
    <dbReference type="NCBI Taxonomy" id="4023"/>
    <lineage>
        <taxon>Eukaryota</taxon>
        <taxon>Viridiplantae</taxon>
        <taxon>Streptophyta</taxon>
        <taxon>Embryophyta</taxon>
        <taxon>Tracheophyta</taxon>
        <taxon>Spermatophyta</taxon>
        <taxon>Magnoliopsida</taxon>
        <taxon>eudicotyledons</taxon>
        <taxon>Gunneridae</taxon>
        <taxon>Pentapetalae</taxon>
        <taxon>rosids</taxon>
        <taxon>malvids</taxon>
        <taxon>Sapindales</taxon>
        <taxon>Sapindaceae</taxon>
        <taxon>Hippocastanoideae</taxon>
        <taxon>Acereae</taxon>
        <taxon>Acer</taxon>
    </lineage>
</organism>
<gene>
    <name evidence="1" type="ORF">LWI28_022360</name>
</gene>
<dbReference type="AlphaFoldDB" id="A0AAD5IGQ4"/>
<dbReference type="PANTHER" id="PTHR36813">
    <property type="entry name" value="TRANSMEMBRANE PROTEIN"/>
    <property type="match status" value="1"/>
</dbReference>
<proteinExistence type="predicted"/>
<dbReference type="EMBL" id="JAJSOW010000106">
    <property type="protein sequence ID" value="KAI9161957.1"/>
    <property type="molecule type" value="Genomic_DNA"/>
</dbReference>
<keyword evidence="2" id="KW-1185">Reference proteome</keyword>
<evidence type="ECO:0000313" key="2">
    <source>
        <dbReference type="Proteomes" id="UP001064489"/>
    </source>
</evidence>
<dbReference type="Proteomes" id="UP001064489">
    <property type="component" value="Chromosome 2"/>
</dbReference>